<dbReference type="RefSeq" id="WP_188732927.1">
    <property type="nucleotide sequence ID" value="NZ_BMLW01000001.1"/>
</dbReference>
<evidence type="ECO:0000313" key="3">
    <source>
        <dbReference type="Proteomes" id="UP000641206"/>
    </source>
</evidence>
<protein>
    <recommendedName>
        <fullName evidence="1">NodB homology domain-containing protein</fullName>
    </recommendedName>
</protein>
<dbReference type="EMBL" id="BMLW01000001">
    <property type="protein sequence ID" value="GGP07815.1"/>
    <property type="molecule type" value="Genomic_DNA"/>
</dbReference>
<dbReference type="SUPFAM" id="SSF88713">
    <property type="entry name" value="Glycoside hydrolase/deacetylase"/>
    <property type="match status" value="1"/>
</dbReference>
<dbReference type="Proteomes" id="UP000641206">
    <property type="component" value="Unassembled WGS sequence"/>
</dbReference>
<dbReference type="InterPro" id="IPR002509">
    <property type="entry name" value="NODB_dom"/>
</dbReference>
<reference evidence="3" key="1">
    <citation type="journal article" date="2019" name="Int. J. Syst. Evol. Microbiol.">
        <title>The Global Catalogue of Microorganisms (GCM) 10K type strain sequencing project: providing services to taxonomists for standard genome sequencing and annotation.</title>
        <authorList>
            <consortium name="The Broad Institute Genomics Platform"/>
            <consortium name="The Broad Institute Genome Sequencing Center for Infectious Disease"/>
            <person name="Wu L."/>
            <person name="Ma J."/>
        </authorList>
    </citation>
    <scope>NUCLEOTIDE SEQUENCE [LARGE SCALE GENOMIC DNA]</scope>
    <source>
        <strain evidence="3">CGMCC 1.7693</strain>
    </source>
</reference>
<feature type="domain" description="NodB homology" evidence="1">
    <location>
        <begin position="228"/>
        <end position="328"/>
    </location>
</feature>
<proteinExistence type="predicted"/>
<accession>A0ABQ2NNF9</accession>
<comment type="caution">
    <text evidence="2">The sequence shown here is derived from an EMBL/GenBank/DDBJ whole genome shotgun (WGS) entry which is preliminary data.</text>
</comment>
<organism evidence="2 3">
    <name type="scientific">Oceanobacillus neutriphilus</name>
    <dbReference type="NCBI Taxonomy" id="531815"/>
    <lineage>
        <taxon>Bacteria</taxon>
        <taxon>Bacillati</taxon>
        <taxon>Bacillota</taxon>
        <taxon>Bacilli</taxon>
        <taxon>Bacillales</taxon>
        <taxon>Bacillaceae</taxon>
        <taxon>Oceanobacillus</taxon>
    </lineage>
</organism>
<evidence type="ECO:0000313" key="2">
    <source>
        <dbReference type="EMBL" id="GGP07815.1"/>
    </source>
</evidence>
<evidence type="ECO:0000259" key="1">
    <source>
        <dbReference type="Pfam" id="PF01522"/>
    </source>
</evidence>
<dbReference type="Pfam" id="PF01522">
    <property type="entry name" value="Polysacc_deac_1"/>
    <property type="match status" value="1"/>
</dbReference>
<gene>
    <name evidence="2" type="ORF">GCM10011346_05310</name>
</gene>
<keyword evidence="3" id="KW-1185">Reference proteome</keyword>
<name>A0ABQ2NNF9_9BACI</name>
<dbReference type="InterPro" id="IPR011330">
    <property type="entry name" value="Glyco_hydro/deAcase_b/a-brl"/>
</dbReference>
<sequence>MYEKLKSLSIQPGGREIAGWEQILLQEKIPYELSDNTNFNIKIFPKEVKRNDMLDYVANGGIGIIEKPGDIEELNLWKSGEAFVSTLHFPEINVNHVVSPTIVDIYNTKGIGYFNVHEQRLIKYEMEIGYHPVIIKIPHGKGFLLVVSCELSKLLGFYGDTLRSYSSYTKVTERVSAIDKRSISNVLVYVLKLAHQLAGIPYIGLWYYPEKEKTLFMFRVDVDGAEGYNTEKMSDISKNYGVEATFYVNKDLCINDINALQAIDSFHTIGNHGDIHNVFDSFQDNETNILSCQEWLLNNLGAETNLYVSPRGLWNESLALALEKLDFKCSSDFGYHIDGFPYHPVVNGKRLNLLQIPVHPHNVGRAQVYANESGNFEEVEPENITEYYKRIIDEKAEKNEPIMLFGHPHGLGYQDEVLNNVFSYIKEQGIQSISISKFADWWLKRSKTDIQVNIDKNTNTYAIETSDKDVSIYCQGEGDKVILPNNKEICIHGSQIIASATPISQFV</sequence>
<dbReference type="Gene3D" id="3.20.20.370">
    <property type="entry name" value="Glycoside hydrolase/deacetylase"/>
    <property type="match status" value="1"/>
</dbReference>